<dbReference type="InterPro" id="IPR016709">
    <property type="entry name" value="HadA-like"/>
</dbReference>
<comment type="caution">
    <text evidence="2">The sequence shown here is derived from an EMBL/GenBank/DDBJ whole genome shotgun (WGS) entry which is preliminary data.</text>
</comment>
<gene>
    <name evidence="2" type="ORF">BpJC7_02080</name>
</gene>
<reference evidence="2 3" key="1">
    <citation type="submission" date="2019-09" db="EMBL/GenBank/DDBJ databases">
        <title>Draft genome sequence of Bacillus sp. JC-7.</title>
        <authorList>
            <person name="Tanaka N."/>
            <person name="Shiwa Y."/>
            <person name="Fujita N."/>
            <person name="Tanasupawat S."/>
        </authorList>
    </citation>
    <scope>NUCLEOTIDE SEQUENCE [LARGE SCALE GENOMIC DNA]</scope>
    <source>
        <strain evidence="2 3">JC-7</strain>
    </source>
</reference>
<dbReference type="InterPro" id="IPR039569">
    <property type="entry name" value="FAS1-like_DH_region"/>
</dbReference>
<keyword evidence="3" id="KW-1185">Reference proteome</keyword>
<dbReference type="PIRSF" id="PIRSF018072">
    <property type="entry name" value="UCP018072"/>
    <property type="match status" value="1"/>
</dbReference>
<dbReference type="AlphaFoldDB" id="A0A5J4JEC0"/>
<name>A0A5J4JEC0_9BACI</name>
<evidence type="ECO:0000313" key="3">
    <source>
        <dbReference type="Proteomes" id="UP000391919"/>
    </source>
</evidence>
<dbReference type="EMBL" id="BKZQ01000002">
    <property type="protein sequence ID" value="GER68905.1"/>
    <property type="molecule type" value="Genomic_DNA"/>
</dbReference>
<dbReference type="Pfam" id="PF13452">
    <property type="entry name" value="FAS1_DH_region"/>
    <property type="match status" value="1"/>
</dbReference>
<dbReference type="CDD" id="cd03441">
    <property type="entry name" value="R_hydratase_like"/>
    <property type="match status" value="1"/>
</dbReference>
<accession>A0A5J4JEC0</accession>
<dbReference type="InterPro" id="IPR029069">
    <property type="entry name" value="HotDog_dom_sf"/>
</dbReference>
<protein>
    <recommendedName>
        <fullName evidence="1">FAS1-like dehydratase domain-containing protein</fullName>
    </recommendedName>
</protein>
<sequence>MFEELIGKRSSTVWNTIERGAVKKFADAIGDPHPIYIDPVFAANAGLKNNVAPPTFPVTFDYGTIEGLELPKAGLIHGEQGFEYKRPLYVGEELLCWSVLEKYQERKGKLGEMGFLFIKKVAEDESGEIVMTSTQIIIISETVRKGMKA</sequence>
<dbReference type="Gene3D" id="3.10.129.10">
    <property type="entry name" value="Hotdog Thioesterase"/>
    <property type="match status" value="1"/>
</dbReference>
<feature type="domain" description="FAS1-like dehydratase" evidence="1">
    <location>
        <begin position="5"/>
        <end position="132"/>
    </location>
</feature>
<dbReference type="SUPFAM" id="SSF54637">
    <property type="entry name" value="Thioesterase/thiol ester dehydrase-isomerase"/>
    <property type="match status" value="1"/>
</dbReference>
<dbReference type="Proteomes" id="UP000391919">
    <property type="component" value="Unassembled WGS sequence"/>
</dbReference>
<dbReference type="RefSeq" id="WP_151680555.1">
    <property type="nucleotide sequence ID" value="NZ_BKZP01000008.1"/>
</dbReference>
<evidence type="ECO:0000259" key="1">
    <source>
        <dbReference type="Pfam" id="PF13452"/>
    </source>
</evidence>
<organism evidence="2 3">
    <name type="scientific">Weizmannia acidilactici</name>
    <dbReference type="NCBI Taxonomy" id="2607726"/>
    <lineage>
        <taxon>Bacteria</taxon>
        <taxon>Bacillati</taxon>
        <taxon>Bacillota</taxon>
        <taxon>Bacilli</taxon>
        <taxon>Bacillales</taxon>
        <taxon>Bacillaceae</taxon>
        <taxon>Heyndrickxia</taxon>
    </lineage>
</organism>
<evidence type="ECO:0000313" key="2">
    <source>
        <dbReference type="EMBL" id="GER68905.1"/>
    </source>
</evidence>
<proteinExistence type="predicted"/>